<gene>
    <name evidence="2" type="ORF">KDA_60250</name>
</gene>
<dbReference type="OrthoDB" id="158686at2"/>
<accession>A0A402BGK7</accession>
<feature type="region of interest" description="Disordered" evidence="1">
    <location>
        <begin position="26"/>
        <end position="56"/>
    </location>
</feature>
<evidence type="ECO:0000313" key="3">
    <source>
        <dbReference type="Proteomes" id="UP000287171"/>
    </source>
</evidence>
<comment type="caution">
    <text evidence="2">The sequence shown here is derived from an EMBL/GenBank/DDBJ whole genome shotgun (WGS) entry which is preliminary data.</text>
</comment>
<organism evidence="2 3">
    <name type="scientific">Dictyobacter alpinus</name>
    <dbReference type="NCBI Taxonomy" id="2014873"/>
    <lineage>
        <taxon>Bacteria</taxon>
        <taxon>Bacillati</taxon>
        <taxon>Chloroflexota</taxon>
        <taxon>Ktedonobacteria</taxon>
        <taxon>Ktedonobacterales</taxon>
        <taxon>Dictyobacteraceae</taxon>
        <taxon>Dictyobacter</taxon>
    </lineage>
</organism>
<proteinExistence type="predicted"/>
<evidence type="ECO:0000256" key="1">
    <source>
        <dbReference type="SAM" id="MobiDB-lite"/>
    </source>
</evidence>
<keyword evidence="3" id="KW-1185">Reference proteome</keyword>
<feature type="compositionally biased region" description="Basic residues" evidence="1">
    <location>
        <begin position="26"/>
        <end position="36"/>
    </location>
</feature>
<dbReference type="AlphaFoldDB" id="A0A402BGK7"/>
<evidence type="ECO:0000313" key="2">
    <source>
        <dbReference type="EMBL" id="GCE30541.1"/>
    </source>
</evidence>
<dbReference type="EMBL" id="BIFT01000002">
    <property type="protein sequence ID" value="GCE30541.1"/>
    <property type="molecule type" value="Genomic_DNA"/>
</dbReference>
<sequence length="712" mass="74560">MAGGSLQSQPAIARGPLQQHNVLKTKKGVSHQHTHGKLQASLHKANKNSDKQHTLKHKQPVIPAKATSMVAATATVAVLAPSEPLKTAATAMSLVTAVARNATKAFEPSVPALYIRHINPTANQLKVGETIVYRLVVGNGEGTVADTRQAGIVVMNVVPLGLTHLKASGLNWQITLSDTIGPAVLTAKYTGTKPIDANTDLPPIFVIGTLTRDAEPAITSTATVDGLENQDTDKDITTTTLFVGAQKTEYLAAKATVIPTMHVIMTPVPHKIFAVPTPTPRILPVTPTRVAHPKVIPDKIRTPMLRPIPRATPYIKPEIHRRSGISLQATVTPVATAILNPHVTPTSIAVTTVLPKIVQAPLMSAHLRLVMARPDAPADNHYAIGQRANYVLSVSNMQGNENQVVSIVDIVAVGLSNITYTGSGWTIAASSTVGPAAIVATFNGPYPIVAGTTLPPITISGVITSAAGPLLSNASVVVSNDIVDAPENIIVDSFVVGATVPAEPTQTKLPVSTPVPSVMPTPVTPVSTVVLTHAGPPVGTAGTTPTTSVGPDLMLVHTNLYGDHATVGDKVDFVIVVAKTRAAEAIPNSKSISVDEVMPLGLRNLQATGKDWLITLSDTVSPAVMHAQYIGKIGSHSTINLAPIAITGELTNDALPILTSTAAVDIPGDPATDNNLASSTLLVQAAQPHNIQGVKPHVHSYARFEHDKTRRH</sequence>
<name>A0A402BGK7_9CHLR</name>
<reference evidence="3" key="1">
    <citation type="submission" date="2018-12" db="EMBL/GenBank/DDBJ databases">
        <title>Tengunoibacter tsumagoiensis gen. nov., sp. nov., Dictyobacter kobayashii sp. nov., D. alpinus sp. nov., and D. joshuensis sp. nov. and description of Dictyobacteraceae fam. nov. within the order Ktedonobacterales isolated from Tengu-no-mugimeshi.</title>
        <authorList>
            <person name="Wang C.M."/>
            <person name="Zheng Y."/>
            <person name="Sakai Y."/>
            <person name="Toyoda A."/>
            <person name="Minakuchi Y."/>
            <person name="Abe K."/>
            <person name="Yokota A."/>
            <person name="Yabe S."/>
        </authorList>
    </citation>
    <scope>NUCLEOTIDE SEQUENCE [LARGE SCALE GENOMIC DNA]</scope>
    <source>
        <strain evidence="3">Uno16</strain>
    </source>
</reference>
<evidence type="ECO:0008006" key="4">
    <source>
        <dbReference type="Google" id="ProtNLM"/>
    </source>
</evidence>
<protein>
    <recommendedName>
        <fullName evidence="4">DUF11 domain-containing protein</fullName>
    </recommendedName>
</protein>
<dbReference type="Proteomes" id="UP000287171">
    <property type="component" value="Unassembled WGS sequence"/>
</dbReference>
<dbReference type="RefSeq" id="WP_126630617.1">
    <property type="nucleotide sequence ID" value="NZ_BIFT01000002.1"/>
</dbReference>